<sequence length="259" mass="28965">MANKGGKVTAQRIQNHRWYDPTTAFLLGVLFVFFLALLGGAIGQSAELVDVSGTIVLSIKMSAIGLGTGYYLGSSIKDLTSDTSWFLFGAFSTYTVISVRSTEMVLFDQYPAYILLVCGVFLTTLAHLTPLVTENEEYMTILTSFCGQVSVGVVAFIAVARYLLTAVFVGWHWYLGQSQMGKGFILVLLVGVSASCYGLIVSLREQRREREVEKKAKELITEWAIEEERKEMNGENKKRRKKALQKAARRYEFENDQGY</sequence>
<evidence type="ECO:0000313" key="2">
    <source>
        <dbReference type="EMBL" id="QLG47656.1"/>
    </source>
</evidence>
<keyword evidence="1" id="KW-0472">Membrane</keyword>
<dbReference type="KEGG" id="haly:HYG82_01745"/>
<evidence type="ECO:0000256" key="1">
    <source>
        <dbReference type="SAM" id="Phobius"/>
    </source>
</evidence>
<dbReference type="OrthoDB" id="386071at2157"/>
<gene>
    <name evidence="2" type="ORF">HYG82_01745</name>
</gene>
<keyword evidence="3" id="KW-1185">Reference proteome</keyword>
<accession>A0A7D5KBA2</accession>
<feature type="transmembrane region" description="Helical" evidence="1">
    <location>
        <begin position="54"/>
        <end position="73"/>
    </location>
</feature>
<feature type="transmembrane region" description="Helical" evidence="1">
    <location>
        <begin position="145"/>
        <end position="164"/>
    </location>
</feature>
<keyword evidence="1" id="KW-1133">Transmembrane helix</keyword>
<dbReference type="AlphaFoldDB" id="A0A7D5KBA2"/>
<keyword evidence="1" id="KW-0812">Transmembrane</keyword>
<feature type="transmembrane region" description="Helical" evidence="1">
    <location>
        <begin position="184"/>
        <end position="203"/>
    </location>
</feature>
<dbReference type="EMBL" id="CP058601">
    <property type="protein sequence ID" value="QLG47656.1"/>
    <property type="molecule type" value="Genomic_DNA"/>
</dbReference>
<protein>
    <submittedName>
        <fullName evidence="2">Uncharacterized protein</fullName>
    </submittedName>
</protein>
<feature type="transmembrane region" description="Helical" evidence="1">
    <location>
        <begin position="85"/>
        <end position="107"/>
    </location>
</feature>
<dbReference type="Proteomes" id="UP000509241">
    <property type="component" value="Chromosome"/>
</dbReference>
<feature type="transmembrane region" description="Helical" evidence="1">
    <location>
        <begin position="113"/>
        <end position="133"/>
    </location>
</feature>
<dbReference type="GeneID" id="56031974"/>
<name>A0A7D5KBA2_9EURY</name>
<proteinExistence type="predicted"/>
<dbReference type="RefSeq" id="WP_179259398.1">
    <property type="nucleotide sequence ID" value="NZ_CP058601.1"/>
</dbReference>
<organism evidence="2 3">
    <name type="scientific">Natrinema halophilum</name>
    <dbReference type="NCBI Taxonomy" id="1699371"/>
    <lineage>
        <taxon>Archaea</taxon>
        <taxon>Methanobacteriati</taxon>
        <taxon>Methanobacteriota</taxon>
        <taxon>Stenosarchaea group</taxon>
        <taxon>Halobacteria</taxon>
        <taxon>Halobacteriales</taxon>
        <taxon>Natrialbaceae</taxon>
        <taxon>Natrinema</taxon>
    </lineage>
</organism>
<reference evidence="2 3" key="1">
    <citation type="submission" date="2020-07" db="EMBL/GenBank/DDBJ databases">
        <authorList>
            <person name="Cui H."/>
        </authorList>
    </citation>
    <scope>NUCLEOTIDE SEQUENCE [LARGE SCALE GENOMIC DNA]</scope>
    <source>
        <strain evidence="2 3">YPL8</strain>
    </source>
</reference>
<feature type="transmembrane region" description="Helical" evidence="1">
    <location>
        <begin position="21"/>
        <end position="42"/>
    </location>
</feature>
<evidence type="ECO:0000313" key="3">
    <source>
        <dbReference type="Proteomes" id="UP000509241"/>
    </source>
</evidence>